<keyword evidence="2" id="KW-1185">Reference proteome</keyword>
<dbReference type="InterPro" id="IPR048925">
    <property type="entry name" value="RdfA"/>
</dbReference>
<proteinExistence type="predicted"/>
<dbReference type="EMBL" id="WUUU01000133">
    <property type="protein sequence ID" value="MXR21637.1"/>
    <property type="molecule type" value="Genomic_DNA"/>
</dbReference>
<comment type="caution">
    <text evidence="1">The sequence shown here is derived from an EMBL/GenBank/DDBJ whole genome shotgun (WGS) entry which is preliminary data.</text>
</comment>
<dbReference type="AlphaFoldDB" id="A0A6B0SKB7"/>
<organism evidence="1 2">
    <name type="scientific">Halobacterium bonnevillei</name>
    <dbReference type="NCBI Taxonomy" id="2692200"/>
    <lineage>
        <taxon>Archaea</taxon>
        <taxon>Methanobacteriati</taxon>
        <taxon>Methanobacteriota</taxon>
        <taxon>Stenosarchaea group</taxon>
        <taxon>Halobacteria</taxon>
        <taxon>Halobacteriales</taxon>
        <taxon>Halobacteriaceae</taxon>
        <taxon>Halobacterium</taxon>
    </lineage>
</organism>
<dbReference type="OrthoDB" id="304916at2157"/>
<reference evidence="1 2" key="1">
    <citation type="submission" date="2019-12" db="EMBL/GenBank/DDBJ databases">
        <title>Isolation and characterization of three novel carbon monoxide-oxidizing members of Halobacteria from salione crusts and soils.</title>
        <authorList>
            <person name="Myers M.R."/>
            <person name="King G.M."/>
        </authorList>
    </citation>
    <scope>NUCLEOTIDE SEQUENCE [LARGE SCALE GENOMIC DNA]</scope>
    <source>
        <strain evidence="1 2">PCN9</strain>
    </source>
</reference>
<accession>A0A6B0SKB7</accession>
<name>A0A6B0SKB7_9EURY</name>
<dbReference type="RefSeq" id="WP_159527088.1">
    <property type="nucleotide sequence ID" value="NZ_WUUU01000133.1"/>
</dbReference>
<gene>
    <name evidence="1" type="ORF">GRX66_13845</name>
</gene>
<dbReference type="Pfam" id="PF21811">
    <property type="entry name" value="RdfA"/>
    <property type="match status" value="1"/>
</dbReference>
<evidence type="ECO:0000313" key="2">
    <source>
        <dbReference type="Proteomes" id="UP000471521"/>
    </source>
</evidence>
<protein>
    <submittedName>
        <fullName evidence="1">Uncharacterized protein</fullName>
    </submittedName>
</protein>
<dbReference type="Proteomes" id="UP000471521">
    <property type="component" value="Unassembled WGS sequence"/>
</dbReference>
<sequence length="205" mass="22918">MTEGEARDVTRCKVGRLIESYGLDGEGDRLERRWLGDGVERASLRTLADEFNQALLASALDDAGVNPVEADLETTYRVLTDEDESEGARTQKRLELSRDGVDVDTLLSDFVSHQAVHTYLRDYRGVERPESEDSEQLERDIETLRRLQSRAESVTADAVERSANTGRIDVGNADVLVNVRVFCQDCGADYDAEELLRRGGCECEE</sequence>
<evidence type="ECO:0000313" key="1">
    <source>
        <dbReference type="EMBL" id="MXR21637.1"/>
    </source>
</evidence>